<reference evidence="1 2" key="1">
    <citation type="submission" date="2019-11" db="EMBL/GenBank/DDBJ databases">
        <title>Genome sequences of 17 halophilic strains isolated from different environments.</title>
        <authorList>
            <person name="Furrow R.E."/>
        </authorList>
    </citation>
    <scope>NUCLEOTIDE SEQUENCE [LARGE SCALE GENOMIC DNA]</scope>
    <source>
        <strain evidence="1 2">22514_16_FS</strain>
    </source>
</reference>
<dbReference type="InterPro" id="IPR010451">
    <property type="entry name" value="Acetoacetate_decarboxylase"/>
</dbReference>
<dbReference type="GO" id="GO:0016829">
    <property type="term" value="F:lyase activity"/>
    <property type="evidence" value="ECO:0007669"/>
    <property type="project" value="InterPro"/>
</dbReference>
<dbReference type="OrthoDB" id="1896584at2"/>
<proteinExistence type="predicted"/>
<evidence type="ECO:0000313" key="2">
    <source>
        <dbReference type="Proteomes" id="UP000468638"/>
    </source>
</evidence>
<organism evidence="1 2">
    <name type="scientific">Pontibacillus yanchengensis</name>
    <dbReference type="NCBI Taxonomy" id="462910"/>
    <lineage>
        <taxon>Bacteria</taxon>
        <taxon>Bacillati</taxon>
        <taxon>Bacillota</taxon>
        <taxon>Bacilli</taxon>
        <taxon>Bacillales</taxon>
        <taxon>Bacillaceae</taxon>
        <taxon>Pontibacillus</taxon>
    </lineage>
</organism>
<dbReference type="Proteomes" id="UP000468638">
    <property type="component" value="Unassembled WGS sequence"/>
</dbReference>
<dbReference type="SUPFAM" id="SSF160104">
    <property type="entry name" value="Acetoacetate decarboxylase-like"/>
    <property type="match status" value="1"/>
</dbReference>
<gene>
    <name evidence="1" type="ORF">GLW05_09555</name>
</gene>
<dbReference type="InterPro" id="IPR023375">
    <property type="entry name" value="ADC_dom_sf"/>
</dbReference>
<evidence type="ECO:0008006" key="3">
    <source>
        <dbReference type="Google" id="ProtNLM"/>
    </source>
</evidence>
<evidence type="ECO:0000313" key="1">
    <source>
        <dbReference type="EMBL" id="MYL33843.1"/>
    </source>
</evidence>
<dbReference type="EMBL" id="WMEQ01000006">
    <property type="protein sequence ID" value="MYL33843.1"/>
    <property type="molecule type" value="Genomic_DNA"/>
</dbReference>
<protein>
    <recommendedName>
        <fullName evidence="3">Acetoacetate decarboxylase</fullName>
    </recommendedName>
</protein>
<dbReference type="AlphaFoldDB" id="A0A6I5A0R7"/>
<name>A0A6I5A0R7_9BACI</name>
<dbReference type="Gene3D" id="2.40.400.10">
    <property type="entry name" value="Acetoacetate decarboxylase-like"/>
    <property type="match status" value="1"/>
</dbReference>
<dbReference type="Pfam" id="PF06314">
    <property type="entry name" value="ADC"/>
    <property type="match status" value="1"/>
</dbReference>
<dbReference type="RefSeq" id="WP_160848690.1">
    <property type="nucleotide sequence ID" value="NZ_WMEQ01000006.1"/>
</dbReference>
<sequence>MKSYEYSILPEYAPLYSKLPYHYKNFKKVSAFCKADKTKLQQFLPKEFEVTSDVFEVFVLQNDYVEGLDPYSEGGLVIPCKYKELDGACMAFEYVDTDDALCAGREIWGYPKKLGEVTFHQTDDEVYGSIKRKGKTILEIQFKKEELDFEPPALFPRLQVKRMPHPEVYGTDINWIIRNEFENATFHEKKTGSATVNWEHSDADPLAELGDVSVIGAQYVVGDFTLSYGNVLEKLEGSSKVKL</sequence>
<comment type="caution">
    <text evidence="1">The sequence shown here is derived from an EMBL/GenBank/DDBJ whole genome shotgun (WGS) entry which is preliminary data.</text>
</comment>
<accession>A0A6I5A0R7</accession>